<dbReference type="Proteomes" id="UP001055811">
    <property type="component" value="Linkage Group LG04"/>
</dbReference>
<evidence type="ECO:0000313" key="2">
    <source>
        <dbReference type="Proteomes" id="UP001055811"/>
    </source>
</evidence>
<gene>
    <name evidence="1" type="ORF">L2E82_19744</name>
</gene>
<sequence length="283" mass="31788">MQIHGLPITFDFCHPVNVVEAAVTISDVVFSPIYAAAFSSTRIKYPPIYSYKQVPLGAILPISVPSFQAFAASSSKGDSVESLNGSSDTDLEQVSEPPPTEVDGIEVEIEKLSKNRRRIRSKVSVEASLETIWGILTDYDRLADFIPGLAVSQVLDKRTNFARLLQIGEQKLAFGLVFNAKGIVDCYEKDFESVPYGQRRDIEFKMIEGDFSLFEGKWSIEQLTDEQRFDQQYHTTLSYAVDVEPKMWLPVQLVEGRLCKEIKMNLFSIREVAQKASDNISSL</sequence>
<reference evidence="1 2" key="2">
    <citation type="journal article" date="2022" name="Mol. Ecol. Resour.">
        <title>The genomes of chicory, endive, great burdock and yacon provide insights into Asteraceae paleo-polyploidization history and plant inulin production.</title>
        <authorList>
            <person name="Fan W."/>
            <person name="Wang S."/>
            <person name="Wang H."/>
            <person name="Wang A."/>
            <person name="Jiang F."/>
            <person name="Liu H."/>
            <person name="Zhao H."/>
            <person name="Xu D."/>
            <person name="Zhang Y."/>
        </authorList>
    </citation>
    <scope>NUCLEOTIDE SEQUENCE [LARGE SCALE GENOMIC DNA]</scope>
    <source>
        <strain evidence="2">cv. Punajuju</strain>
        <tissue evidence="1">Leaves</tissue>
    </source>
</reference>
<comment type="caution">
    <text evidence="1">The sequence shown here is derived from an EMBL/GenBank/DDBJ whole genome shotgun (WGS) entry which is preliminary data.</text>
</comment>
<dbReference type="EMBL" id="CM042012">
    <property type="protein sequence ID" value="KAI3749137.1"/>
    <property type="molecule type" value="Genomic_DNA"/>
</dbReference>
<protein>
    <submittedName>
        <fullName evidence="1">Uncharacterized protein</fullName>
    </submittedName>
</protein>
<evidence type="ECO:0000313" key="1">
    <source>
        <dbReference type="EMBL" id="KAI3749137.1"/>
    </source>
</evidence>
<keyword evidence="2" id="KW-1185">Reference proteome</keyword>
<reference evidence="2" key="1">
    <citation type="journal article" date="2022" name="Mol. Ecol. Resour.">
        <title>The genomes of chicory, endive, great burdock and yacon provide insights into Asteraceae palaeo-polyploidization history and plant inulin production.</title>
        <authorList>
            <person name="Fan W."/>
            <person name="Wang S."/>
            <person name="Wang H."/>
            <person name="Wang A."/>
            <person name="Jiang F."/>
            <person name="Liu H."/>
            <person name="Zhao H."/>
            <person name="Xu D."/>
            <person name="Zhang Y."/>
        </authorList>
    </citation>
    <scope>NUCLEOTIDE SEQUENCE [LARGE SCALE GENOMIC DNA]</scope>
    <source>
        <strain evidence="2">cv. Punajuju</strain>
    </source>
</reference>
<organism evidence="1 2">
    <name type="scientific">Cichorium intybus</name>
    <name type="common">Chicory</name>
    <dbReference type="NCBI Taxonomy" id="13427"/>
    <lineage>
        <taxon>Eukaryota</taxon>
        <taxon>Viridiplantae</taxon>
        <taxon>Streptophyta</taxon>
        <taxon>Embryophyta</taxon>
        <taxon>Tracheophyta</taxon>
        <taxon>Spermatophyta</taxon>
        <taxon>Magnoliopsida</taxon>
        <taxon>eudicotyledons</taxon>
        <taxon>Gunneridae</taxon>
        <taxon>Pentapetalae</taxon>
        <taxon>asterids</taxon>
        <taxon>campanulids</taxon>
        <taxon>Asterales</taxon>
        <taxon>Asteraceae</taxon>
        <taxon>Cichorioideae</taxon>
        <taxon>Cichorieae</taxon>
        <taxon>Cichoriinae</taxon>
        <taxon>Cichorium</taxon>
    </lineage>
</organism>
<proteinExistence type="predicted"/>
<accession>A0ACB9DRE6</accession>
<name>A0ACB9DRE6_CICIN</name>